<organism evidence="2 3">
    <name type="scientific">Cronartium quercuum f. sp. fusiforme G11</name>
    <dbReference type="NCBI Taxonomy" id="708437"/>
    <lineage>
        <taxon>Eukaryota</taxon>
        <taxon>Fungi</taxon>
        <taxon>Dikarya</taxon>
        <taxon>Basidiomycota</taxon>
        <taxon>Pucciniomycotina</taxon>
        <taxon>Pucciniomycetes</taxon>
        <taxon>Pucciniales</taxon>
        <taxon>Coleosporiaceae</taxon>
        <taxon>Cronartium</taxon>
    </lineage>
</organism>
<feature type="compositionally biased region" description="Acidic residues" evidence="1">
    <location>
        <begin position="1"/>
        <end position="12"/>
    </location>
</feature>
<evidence type="ECO:0000313" key="3">
    <source>
        <dbReference type="Proteomes" id="UP000886653"/>
    </source>
</evidence>
<proteinExistence type="predicted"/>
<comment type="caution">
    <text evidence="2">The sequence shown here is derived from an EMBL/GenBank/DDBJ whole genome shotgun (WGS) entry which is preliminary data.</text>
</comment>
<feature type="region of interest" description="Disordered" evidence="1">
    <location>
        <begin position="1"/>
        <end position="21"/>
    </location>
</feature>
<accession>A0A9P6TI15</accession>
<evidence type="ECO:0000313" key="2">
    <source>
        <dbReference type="EMBL" id="KAG0151343.1"/>
    </source>
</evidence>
<reference evidence="2" key="1">
    <citation type="submission" date="2013-11" db="EMBL/GenBank/DDBJ databases">
        <title>Genome sequence of the fusiform rust pathogen reveals effectors for host alternation and coevolution with pine.</title>
        <authorList>
            <consortium name="DOE Joint Genome Institute"/>
            <person name="Smith K."/>
            <person name="Pendleton A."/>
            <person name="Kubisiak T."/>
            <person name="Anderson C."/>
            <person name="Salamov A."/>
            <person name="Aerts A."/>
            <person name="Riley R."/>
            <person name="Clum A."/>
            <person name="Lindquist E."/>
            <person name="Ence D."/>
            <person name="Campbell M."/>
            <person name="Kronenberg Z."/>
            <person name="Feau N."/>
            <person name="Dhillon B."/>
            <person name="Hamelin R."/>
            <person name="Burleigh J."/>
            <person name="Smith J."/>
            <person name="Yandell M."/>
            <person name="Nelson C."/>
            <person name="Grigoriev I."/>
            <person name="Davis J."/>
        </authorList>
    </citation>
    <scope>NUCLEOTIDE SEQUENCE</scope>
    <source>
        <strain evidence="2">G11</strain>
    </source>
</reference>
<gene>
    <name evidence="2" type="ORF">CROQUDRAFT_86769</name>
</gene>
<sequence>MVVESSMEEEESQGLADPPTAQVSLLPVEKGTKADVLQNVYTIQLDLAVNGFSPKAIDPSKGPVGSQSKRKGKEGVKWWHFKNLSHMFPSDSSLSEFKNAIFTKVDGLKAGLGSILWTADLKKVSLMADLHCWKL</sequence>
<keyword evidence="3" id="KW-1185">Reference proteome</keyword>
<protein>
    <submittedName>
        <fullName evidence="2">Uncharacterized protein</fullName>
    </submittedName>
</protein>
<name>A0A9P6TI15_9BASI</name>
<dbReference type="Proteomes" id="UP000886653">
    <property type="component" value="Unassembled WGS sequence"/>
</dbReference>
<dbReference type="AlphaFoldDB" id="A0A9P6TI15"/>
<dbReference type="EMBL" id="MU167213">
    <property type="protein sequence ID" value="KAG0151343.1"/>
    <property type="molecule type" value="Genomic_DNA"/>
</dbReference>
<evidence type="ECO:0000256" key="1">
    <source>
        <dbReference type="SAM" id="MobiDB-lite"/>
    </source>
</evidence>